<dbReference type="EMBL" id="JAPZBO010000009">
    <property type="protein sequence ID" value="KAJ5303280.1"/>
    <property type="molecule type" value="Genomic_DNA"/>
</dbReference>
<accession>A0A9W9PPI6</accession>
<dbReference type="AlphaFoldDB" id="A0A9W9PPI6"/>
<evidence type="ECO:0000313" key="2">
    <source>
        <dbReference type="Proteomes" id="UP001147746"/>
    </source>
</evidence>
<keyword evidence="2" id="KW-1185">Reference proteome</keyword>
<comment type="caution">
    <text evidence="1">The sequence shown here is derived from an EMBL/GenBank/DDBJ whole genome shotgun (WGS) entry which is preliminary data.</text>
</comment>
<reference evidence="1" key="2">
    <citation type="journal article" date="2023" name="IMA Fungus">
        <title>Comparative genomic study of the Penicillium genus elucidates a diverse pangenome and 15 lateral gene transfer events.</title>
        <authorList>
            <person name="Petersen C."/>
            <person name="Sorensen T."/>
            <person name="Nielsen M.R."/>
            <person name="Sondergaard T.E."/>
            <person name="Sorensen J.L."/>
            <person name="Fitzpatrick D.A."/>
            <person name="Frisvad J.C."/>
            <person name="Nielsen K.L."/>
        </authorList>
    </citation>
    <scope>NUCLEOTIDE SEQUENCE</scope>
    <source>
        <strain evidence="1">IBT 21472</strain>
    </source>
</reference>
<organism evidence="1 2">
    <name type="scientific">Penicillium atrosanguineum</name>
    <dbReference type="NCBI Taxonomy" id="1132637"/>
    <lineage>
        <taxon>Eukaryota</taxon>
        <taxon>Fungi</taxon>
        <taxon>Dikarya</taxon>
        <taxon>Ascomycota</taxon>
        <taxon>Pezizomycotina</taxon>
        <taxon>Eurotiomycetes</taxon>
        <taxon>Eurotiomycetidae</taxon>
        <taxon>Eurotiales</taxon>
        <taxon>Aspergillaceae</taxon>
        <taxon>Penicillium</taxon>
    </lineage>
</organism>
<protein>
    <submittedName>
        <fullName evidence="1">Uncharacterized protein</fullName>
    </submittedName>
</protein>
<name>A0A9W9PPI6_9EURO</name>
<gene>
    <name evidence="1" type="ORF">N7476_010079</name>
</gene>
<proteinExistence type="predicted"/>
<evidence type="ECO:0000313" key="1">
    <source>
        <dbReference type="EMBL" id="KAJ5303280.1"/>
    </source>
</evidence>
<sequence length="77" mass="8753">MNPMQLINASIYVAVDDSSDGPSCETVFPSLCIEQAFGLRFHDAGLWWDLWSYIAWVEKEALLRFEGELGINDDVKQ</sequence>
<reference evidence="1" key="1">
    <citation type="submission" date="2022-12" db="EMBL/GenBank/DDBJ databases">
        <authorList>
            <person name="Petersen C."/>
        </authorList>
    </citation>
    <scope>NUCLEOTIDE SEQUENCE</scope>
    <source>
        <strain evidence="1">IBT 21472</strain>
    </source>
</reference>
<dbReference type="Proteomes" id="UP001147746">
    <property type="component" value="Unassembled WGS sequence"/>
</dbReference>